<keyword evidence="5" id="KW-1185">Reference proteome</keyword>
<name>A0A2P5D9Q8_PARAD</name>
<evidence type="ECO:0000256" key="1">
    <source>
        <dbReference type="ARBA" id="ARBA00006019"/>
    </source>
</evidence>
<evidence type="ECO:0000313" key="5">
    <source>
        <dbReference type="Proteomes" id="UP000237105"/>
    </source>
</evidence>
<proteinExistence type="inferred from homology"/>
<feature type="signal peptide" evidence="2">
    <location>
        <begin position="1"/>
        <end position="24"/>
    </location>
</feature>
<dbReference type="InterPro" id="IPR045093">
    <property type="entry name" value="Cullin"/>
</dbReference>
<keyword evidence="2" id="KW-0732">Signal</keyword>
<feature type="domain" description="Cullin N-terminal" evidence="3">
    <location>
        <begin position="25"/>
        <end position="90"/>
    </location>
</feature>
<dbReference type="STRING" id="3476.A0A2P5D9Q8"/>
<dbReference type="Gene3D" id="1.20.1310.10">
    <property type="entry name" value="Cullin Repeats"/>
    <property type="match status" value="1"/>
</dbReference>
<evidence type="ECO:0000259" key="3">
    <source>
        <dbReference type="Pfam" id="PF00888"/>
    </source>
</evidence>
<evidence type="ECO:0000313" key="4">
    <source>
        <dbReference type="EMBL" id="PON70019.1"/>
    </source>
</evidence>
<organism evidence="4 5">
    <name type="scientific">Parasponia andersonii</name>
    <name type="common">Sponia andersonii</name>
    <dbReference type="NCBI Taxonomy" id="3476"/>
    <lineage>
        <taxon>Eukaryota</taxon>
        <taxon>Viridiplantae</taxon>
        <taxon>Streptophyta</taxon>
        <taxon>Embryophyta</taxon>
        <taxon>Tracheophyta</taxon>
        <taxon>Spermatophyta</taxon>
        <taxon>Magnoliopsida</taxon>
        <taxon>eudicotyledons</taxon>
        <taxon>Gunneridae</taxon>
        <taxon>Pentapetalae</taxon>
        <taxon>rosids</taxon>
        <taxon>fabids</taxon>
        <taxon>Rosales</taxon>
        <taxon>Cannabaceae</taxon>
        <taxon>Parasponia</taxon>
    </lineage>
</organism>
<comment type="similarity">
    <text evidence="1">Belongs to the cullin family.</text>
</comment>
<gene>
    <name evidence="4" type="ORF">PanWU01x14_084830</name>
</gene>
<sequence>MEYSSHQVMMRWFLLLLPPRLLLRFDLWRGEDLTYGEVKDNVRDIMMGLIEKEREGEVIERALMKNVVEMGMGMMDCYVEDFEALMAEKTGLNNNTSGELGFGESFS</sequence>
<dbReference type="EMBL" id="JXTB01000053">
    <property type="protein sequence ID" value="PON70019.1"/>
    <property type="molecule type" value="Genomic_DNA"/>
</dbReference>
<dbReference type="AlphaFoldDB" id="A0A2P5D9Q8"/>
<dbReference type="InterPro" id="IPR016159">
    <property type="entry name" value="Cullin_repeat-like_dom_sf"/>
</dbReference>
<evidence type="ECO:0000256" key="2">
    <source>
        <dbReference type="SAM" id="SignalP"/>
    </source>
</evidence>
<accession>A0A2P5D9Q8</accession>
<dbReference type="SUPFAM" id="SSF74788">
    <property type="entry name" value="Cullin repeat-like"/>
    <property type="match status" value="1"/>
</dbReference>
<dbReference type="Proteomes" id="UP000237105">
    <property type="component" value="Unassembled WGS sequence"/>
</dbReference>
<protein>
    <submittedName>
        <fullName evidence="4">Cullin, N-terminal</fullName>
    </submittedName>
</protein>
<dbReference type="Pfam" id="PF00888">
    <property type="entry name" value="Cullin"/>
    <property type="match status" value="1"/>
</dbReference>
<dbReference type="PANTHER" id="PTHR11932">
    <property type="entry name" value="CULLIN"/>
    <property type="match status" value="1"/>
</dbReference>
<dbReference type="InterPro" id="IPR001373">
    <property type="entry name" value="Cullin_N"/>
</dbReference>
<reference evidence="5" key="1">
    <citation type="submission" date="2016-06" db="EMBL/GenBank/DDBJ databases">
        <title>Parallel loss of symbiosis genes in relatives of nitrogen-fixing non-legume Parasponia.</title>
        <authorList>
            <person name="Van Velzen R."/>
            <person name="Holmer R."/>
            <person name="Bu F."/>
            <person name="Rutten L."/>
            <person name="Van Zeijl A."/>
            <person name="Liu W."/>
            <person name="Santuari L."/>
            <person name="Cao Q."/>
            <person name="Sharma T."/>
            <person name="Shen D."/>
            <person name="Roswanjaya Y."/>
            <person name="Wardhani T."/>
            <person name="Kalhor M.S."/>
            <person name="Jansen J."/>
            <person name="Van den Hoogen J."/>
            <person name="Gungor B."/>
            <person name="Hartog M."/>
            <person name="Hontelez J."/>
            <person name="Verver J."/>
            <person name="Yang W.-C."/>
            <person name="Schijlen E."/>
            <person name="Repin R."/>
            <person name="Schilthuizen M."/>
            <person name="Schranz E."/>
            <person name="Heidstra R."/>
            <person name="Miyata K."/>
            <person name="Fedorova E."/>
            <person name="Kohlen W."/>
            <person name="Bisseling T."/>
            <person name="Smit S."/>
            <person name="Geurts R."/>
        </authorList>
    </citation>
    <scope>NUCLEOTIDE SEQUENCE [LARGE SCALE GENOMIC DNA]</scope>
    <source>
        <strain evidence="5">cv. WU1-14</strain>
    </source>
</reference>
<comment type="caution">
    <text evidence="4">The sequence shown here is derived from an EMBL/GenBank/DDBJ whole genome shotgun (WGS) entry which is preliminary data.</text>
</comment>
<dbReference type="OrthoDB" id="27073at2759"/>
<feature type="chain" id="PRO_5015103527" evidence="2">
    <location>
        <begin position="25"/>
        <end position="107"/>
    </location>
</feature>